<comment type="caution">
    <text evidence="2">The sequence shown here is derived from an EMBL/GenBank/DDBJ whole genome shotgun (WGS) entry which is preliminary data.</text>
</comment>
<sequence length="116" mass="12664">MPDTTVIKVDGAYSPKGPEGQKYLANGRSLSMRLWEREAPGESKAPVRRDYETVGYVISGQAELLIEGQAVLLHPGTSWVVPKGSEHSYRILEEFTAVEATTPPAEVHSRDEPAGD</sequence>
<evidence type="ECO:0000259" key="1">
    <source>
        <dbReference type="Pfam" id="PF07883"/>
    </source>
</evidence>
<dbReference type="InterPro" id="IPR014710">
    <property type="entry name" value="RmlC-like_jellyroll"/>
</dbReference>
<proteinExistence type="predicted"/>
<dbReference type="InterPro" id="IPR011051">
    <property type="entry name" value="RmlC_Cupin_sf"/>
</dbReference>
<dbReference type="Pfam" id="PF07883">
    <property type="entry name" value="Cupin_2"/>
    <property type="match status" value="1"/>
</dbReference>
<keyword evidence="3" id="KW-1185">Reference proteome</keyword>
<keyword evidence="2" id="KW-0560">Oxidoreductase</keyword>
<accession>A0A840YCQ0</accession>
<dbReference type="AlphaFoldDB" id="A0A840YCQ0"/>
<name>A0A840YCQ0_9PROT</name>
<feature type="domain" description="Cupin type-2" evidence="1">
    <location>
        <begin position="39"/>
        <end position="93"/>
    </location>
</feature>
<dbReference type="EMBL" id="JACIJD010000007">
    <property type="protein sequence ID" value="MBB5693881.1"/>
    <property type="molecule type" value="Genomic_DNA"/>
</dbReference>
<dbReference type="SUPFAM" id="SSF51182">
    <property type="entry name" value="RmlC-like cupins"/>
    <property type="match status" value="1"/>
</dbReference>
<evidence type="ECO:0000313" key="2">
    <source>
        <dbReference type="EMBL" id="MBB5693881.1"/>
    </source>
</evidence>
<reference evidence="2 3" key="1">
    <citation type="submission" date="2020-08" db="EMBL/GenBank/DDBJ databases">
        <title>Genomic Encyclopedia of Type Strains, Phase IV (KMG-IV): sequencing the most valuable type-strain genomes for metagenomic binning, comparative biology and taxonomic classification.</title>
        <authorList>
            <person name="Goeker M."/>
        </authorList>
    </citation>
    <scope>NUCLEOTIDE SEQUENCE [LARGE SCALE GENOMIC DNA]</scope>
    <source>
        <strain evidence="2 3">DSM 25622</strain>
    </source>
</reference>
<dbReference type="InterPro" id="IPR013096">
    <property type="entry name" value="Cupin_2"/>
</dbReference>
<dbReference type="Gene3D" id="2.60.120.10">
    <property type="entry name" value="Jelly Rolls"/>
    <property type="match status" value="1"/>
</dbReference>
<keyword evidence="2" id="KW-0223">Dioxygenase</keyword>
<protein>
    <submittedName>
        <fullName evidence="2">Quercetin dioxygenase-like cupin family protein</fullName>
    </submittedName>
</protein>
<evidence type="ECO:0000313" key="3">
    <source>
        <dbReference type="Proteomes" id="UP000580654"/>
    </source>
</evidence>
<dbReference type="GO" id="GO:0051213">
    <property type="term" value="F:dioxygenase activity"/>
    <property type="evidence" value="ECO:0007669"/>
    <property type="project" value="UniProtKB-KW"/>
</dbReference>
<dbReference type="Proteomes" id="UP000580654">
    <property type="component" value="Unassembled WGS sequence"/>
</dbReference>
<gene>
    <name evidence="2" type="ORF">FHS87_001918</name>
</gene>
<organism evidence="2 3">
    <name type="scientific">Muricoccus pecuniae</name>
    <dbReference type="NCBI Taxonomy" id="693023"/>
    <lineage>
        <taxon>Bacteria</taxon>
        <taxon>Pseudomonadati</taxon>
        <taxon>Pseudomonadota</taxon>
        <taxon>Alphaproteobacteria</taxon>
        <taxon>Acetobacterales</taxon>
        <taxon>Roseomonadaceae</taxon>
        <taxon>Muricoccus</taxon>
    </lineage>
</organism>
<dbReference type="RefSeq" id="WP_184516855.1">
    <property type="nucleotide sequence ID" value="NZ_JACIJD010000007.1"/>
</dbReference>